<dbReference type="PANTHER" id="PTHR43651">
    <property type="entry name" value="1,4-ALPHA-GLUCAN-BRANCHING ENZYME"/>
    <property type="match status" value="1"/>
</dbReference>
<feature type="domain" description="Alpha-amylase/branching enzyme C-terminal all beta" evidence="2">
    <location>
        <begin position="438"/>
        <end position="535"/>
    </location>
</feature>
<dbReference type="PIRSF" id="PIRSF000463">
    <property type="entry name" value="GlgB"/>
    <property type="match status" value="1"/>
</dbReference>
<accession>A0A4P7XJD4</accession>
<dbReference type="GO" id="GO:0043169">
    <property type="term" value="F:cation binding"/>
    <property type="evidence" value="ECO:0007669"/>
    <property type="project" value="InterPro"/>
</dbReference>
<organism evidence="3 4">
    <name type="scientific">Hydrocarboniclastica marina</name>
    <dbReference type="NCBI Taxonomy" id="2259620"/>
    <lineage>
        <taxon>Bacteria</taxon>
        <taxon>Pseudomonadati</taxon>
        <taxon>Pseudomonadota</taxon>
        <taxon>Gammaproteobacteria</taxon>
        <taxon>Alteromonadales</taxon>
        <taxon>Alteromonadaceae</taxon>
        <taxon>Hydrocarboniclastica</taxon>
    </lineage>
</organism>
<evidence type="ECO:0000256" key="1">
    <source>
        <dbReference type="ARBA" id="ARBA00023277"/>
    </source>
</evidence>
<dbReference type="Gene3D" id="3.20.20.80">
    <property type="entry name" value="Glycosidases"/>
    <property type="match status" value="1"/>
</dbReference>
<name>A0A4P7XJD4_9ALTE</name>
<sequence>MAGAARQPNRTNGVDVTSQFSVNGALLNTSAPVGADAMEEAPASPAVERARDYPWRDSGWLDRRLRDQPAVSPVAIYRIFPSAWRVDDRGQPLSWSALAKQLVPYAADLGFTHVELLGFDPELCTQTTARTVENKHLCAETGSTPGNTCAVTDHTFAEFVDQCHEGGLGVILDWPLLGQNERRVKEVEGRGVEDKEIEHSAIEDIRVNALEDLLPRIASYLDVFHLDGLRLELHPQLEPAGTGDTGRRDKLVQTLQNLVHSLTERFPTVMVLLENGLIDLGLDLPSSKRLLTWNTVWCENILAYLSEEPDIRADRHQNLVQGLNQAFDGNFVLPLADGRSSQGLSSWLERMPGDRWQRFANLRACLGFMCAHPGKKLLGMGTEFAQGRGWRYDARLDWELFSDPCNSGVFRLVADLNRLYVTEPALHLRDWGKDGFAWVVGDDTENSVVAFLRYGDEGMAPLLAVVNFKPVVHHAYRLGVPAMGVWRELINSDSKFYGGSNVGNASGVRAENIPSHGYPASLNLTIPPLGTLLLRQGDWPA</sequence>
<dbReference type="InterPro" id="IPR006048">
    <property type="entry name" value="A-amylase/branching_C"/>
</dbReference>
<dbReference type="SUPFAM" id="SSF51011">
    <property type="entry name" value="Glycosyl hydrolase domain"/>
    <property type="match status" value="1"/>
</dbReference>
<evidence type="ECO:0000259" key="2">
    <source>
        <dbReference type="Pfam" id="PF02806"/>
    </source>
</evidence>
<gene>
    <name evidence="3" type="ORF">soil367_08605</name>
</gene>
<dbReference type="OrthoDB" id="9800174at2"/>
<keyword evidence="4" id="KW-1185">Reference proteome</keyword>
<dbReference type="GO" id="GO:0005978">
    <property type="term" value="P:glycogen biosynthetic process"/>
    <property type="evidence" value="ECO:0007669"/>
    <property type="project" value="InterPro"/>
</dbReference>
<dbReference type="EMBL" id="CP031093">
    <property type="protein sequence ID" value="QCF25977.1"/>
    <property type="molecule type" value="Genomic_DNA"/>
</dbReference>
<dbReference type="KEGG" id="hmi:soil367_08605"/>
<dbReference type="Gene3D" id="2.60.40.1180">
    <property type="entry name" value="Golgi alpha-mannosidase II"/>
    <property type="match status" value="1"/>
</dbReference>
<reference evidence="3 4" key="1">
    <citation type="submission" date="2018-07" db="EMBL/GenBank/DDBJ databases">
        <title>Marsedoiliclastica nanhaica gen. nov. sp. nov., a novel marine hydrocarbonoclastic bacterium isolated from an in-situ enriched hydrocarbon-degrading consortium in deep-sea sediment.</title>
        <authorList>
            <person name="Dong C."/>
            <person name="Ma T."/>
            <person name="Liu R."/>
            <person name="Shao Z."/>
        </authorList>
    </citation>
    <scope>NUCLEOTIDE SEQUENCE [LARGE SCALE GENOMIC DNA]</scope>
    <source>
        <strain evidence="4">soil36-7</strain>
    </source>
</reference>
<dbReference type="InterPro" id="IPR017853">
    <property type="entry name" value="GH"/>
</dbReference>
<dbReference type="Proteomes" id="UP000298049">
    <property type="component" value="Chromosome"/>
</dbReference>
<evidence type="ECO:0000313" key="4">
    <source>
        <dbReference type="Proteomes" id="UP000298049"/>
    </source>
</evidence>
<keyword evidence="1" id="KW-0119">Carbohydrate metabolism</keyword>
<protein>
    <recommendedName>
        <fullName evidence="2">Alpha-amylase/branching enzyme C-terminal all beta domain-containing protein</fullName>
    </recommendedName>
</protein>
<dbReference type="InterPro" id="IPR037439">
    <property type="entry name" value="Branching_enzy"/>
</dbReference>
<dbReference type="GO" id="GO:0005829">
    <property type="term" value="C:cytosol"/>
    <property type="evidence" value="ECO:0007669"/>
    <property type="project" value="TreeGrafter"/>
</dbReference>
<dbReference type="Pfam" id="PF02806">
    <property type="entry name" value="Alpha-amylase_C"/>
    <property type="match status" value="1"/>
</dbReference>
<evidence type="ECO:0000313" key="3">
    <source>
        <dbReference type="EMBL" id="QCF25977.1"/>
    </source>
</evidence>
<dbReference type="SUPFAM" id="SSF51445">
    <property type="entry name" value="(Trans)glycosidases"/>
    <property type="match status" value="1"/>
</dbReference>
<proteinExistence type="predicted"/>
<dbReference type="PANTHER" id="PTHR43651:SF3">
    <property type="entry name" value="1,4-ALPHA-GLUCAN-BRANCHING ENZYME"/>
    <property type="match status" value="1"/>
</dbReference>
<dbReference type="FunFam" id="2.60.40.1180:FF:000002">
    <property type="entry name" value="1,4-alpha-glucan branching enzyme GlgB"/>
    <property type="match status" value="1"/>
</dbReference>
<dbReference type="InterPro" id="IPR013780">
    <property type="entry name" value="Glyco_hydro_b"/>
</dbReference>
<dbReference type="GO" id="GO:0003844">
    <property type="term" value="F:1,4-alpha-glucan branching enzyme activity"/>
    <property type="evidence" value="ECO:0007669"/>
    <property type="project" value="InterPro"/>
</dbReference>
<dbReference type="AlphaFoldDB" id="A0A4P7XJD4"/>